<dbReference type="Proteomes" id="UP000885672">
    <property type="component" value="Unassembled WGS sequence"/>
</dbReference>
<keyword evidence="1" id="KW-1133">Transmembrane helix</keyword>
<dbReference type="EMBL" id="DSBX01000191">
    <property type="protein sequence ID" value="HDQ99616.1"/>
    <property type="molecule type" value="Genomic_DNA"/>
</dbReference>
<gene>
    <name evidence="2" type="ORF">ENN51_04945</name>
</gene>
<evidence type="ECO:0000256" key="1">
    <source>
        <dbReference type="SAM" id="Phobius"/>
    </source>
</evidence>
<dbReference type="Pfam" id="PF17319">
    <property type="entry name" value="DUF5362"/>
    <property type="match status" value="1"/>
</dbReference>
<name>A0A7V0T6A2_UNCW3</name>
<reference evidence="2" key="1">
    <citation type="journal article" date="2020" name="mSystems">
        <title>Genome- and Community-Level Interaction Insights into Carbon Utilization and Element Cycling Functions of Hydrothermarchaeota in Hydrothermal Sediment.</title>
        <authorList>
            <person name="Zhou Z."/>
            <person name="Liu Y."/>
            <person name="Xu W."/>
            <person name="Pan J."/>
            <person name="Luo Z.H."/>
            <person name="Li M."/>
        </authorList>
    </citation>
    <scope>NUCLEOTIDE SEQUENCE [LARGE SCALE GENOMIC DNA]</scope>
    <source>
        <strain evidence="2">SpSt-1182</strain>
    </source>
</reference>
<organism evidence="2">
    <name type="scientific">candidate division WOR-3 bacterium</name>
    <dbReference type="NCBI Taxonomy" id="2052148"/>
    <lineage>
        <taxon>Bacteria</taxon>
        <taxon>Bacteria division WOR-3</taxon>
    </lineage>
</organism>
<accession>A0A7V0T6A2</accession>
<sequence>MNEISGSDAMVQAARTNARGARGWLKFLGILSIIGGVSYVLTVVGIISGAIMIWVGVLLLQSGGQAALYAERGDAASLAGYTGKLKSMFAIWGILAIISIALAVIGTIVMLILIGVGMFSLDQIPNLFEQFGY</sequence>
<dbReference type="InterPro" id="IPR035287">
    <property type="entry name" value="DUF5362"/>
</dbReference>
<comment type="caution">
    <text evidence="2">The sequence shown here is derived from an EMBL/GenBank/DDBJ whole genome shotgun (WGS) entry which is preliminary data.</text>
</comment>
<keyword evidence="1" id="KW-0472">Membrane</keyword>
<evidence type="ECO:0000313" key="2">
    <source>
        <dbReference type="EMBL" id="HDQ99616.1"/>
    </source>
</evidence>
<dbReference type="AlphaFoldDB" id="A0A7V0T6A2"/>
<proteinExistence type="predicted"/>
<feature type="transmembrane region" description="Helical" evidence="1">
    <location>
        <begin position="27"/>
        <end position="55"/>
    </location>
</feature>
<evidence type="ECO:0008006" key="3">
    <source>
        <dbReference type="Google" id="ProtNLM"/>
    </source>
</evidence>
<feature type="transmembrane region" description="Helical" evidence="1">
    <location>
        <begin position="89"/>
        <end position="114"/>
    </location>
</feature>
<protein>
    <recommendedName>
        <fullName evidence="3">DUF5362 domain-containing protein</fullName>
    </recommendedName>
</protein>
<keyword evidence="1" id="KW-0812">Transmembrane</keyword>